<dbReference type="EMBL" id="AKJY01000007">
    <property type="protein sequence ID" value="EJL75286.1"/>
    <property type="molecule type" value="Genomic_DNA"/>
</dbReference>
<proteinExistence type="predicted"/>
<feature type="signal peptide" evidence="1">
    <location>
        <begin position="1"/>
        <end position="19"/>
    </location>
</feature>
<dbReference type="Proteomes" id="UP000007509">
    <property type="component" value="Unassembled WGS sequence"/>
</dbReference>
<accession>J3CNW1</accession>
<evidence type="ECO:0000256" key="1">
    <source>
        <dbReference type="SAM" id="SignalP"/>
    </source>
</evidence>
<protein>
    <recommendedName>
        <fullName evidence="4">Outer membrane protein beta-barrel domain-containing protein</fullName>
    </recommendedName>
</protein>
<feature type="chain" id="PRO_5003764971" description="Outer membrane protein beta-barrel domain-containing protein" evidence="1">
    <location>
        <begin position="20"/>
        <end position="197"/>
    </location>
</feature>
<name>J3CNW1_9FLAO</name>
<keyword evidence="3" id="KW-1185">Reference proteome</keyword>
<dbReference type="PATRIC" id="fig|1144316.3.peg.560"/>
<sequence>MMKNLLLFFALFLINQVSGQTTEGKKPKMDFYINPTLNLGYNLGNSIKDNQNKDSPYYQQYISPYLPNKITYGLTVVGGYNFLPNFALGTGLKYSFIDNNFHLLYWVIQPKFIFGPGDEPFFIDVNYGKQINHAVVSNSDFWGLKLGKQISFSKRLSQEGGLILESHKFENSSAVFLGLSYGITLFSNKNYTGYGQD</sequence>
<gene>
    <name evidence="2" type="ORF">PMI13_00545</name>
</gene>
<dbReference type="AlphaFoldDB" id="J3CNW1"/>
<evidence type="ECO:0000313" key="3">
    <source>
        <dbReference type="Proteomes" id="UP000007509"/>
    </source>
</evidence>
<evidence type="ECO:0000313" key="2">
    <source>
        <dbReference type="EMBL" id="EJL75286.1"/>
    </source>
</evidence>
<evidence type="ECO:0008006" key="4">
    <source>
        <dbReference type="Google" id="ProtNLM"/>
    </source>
</evidence>
<comment type="caution">
    <text evidence="2">The sequence shown here is derived from an EMBL/GenBank/DDBJ whole genome shotgun (WGS) entry which is preliminary data.</text>
</comment>
<reference evidence="2 3" key="1">
    <citation type="journal article" date="2012" name="J. Bacteriol.">
        <title>Twenty-one genome sequences from Pseudomonas species and 19 genome sequences from diverse bacteria isolated from the rhizosphere and endosphere of Populus deltoides.</title>
        <authorList>
            <person name="Brown S.D."/>
            <person name="Utturkar S.M."/>
            <person name="Klingeman D.M."/>
            <person name="Johnson C.M."/>
            <person name="Martin S.L."/>
            <person name="Land M.L."/>
            <person name="Lu T.Y."/>
            <person name="Schadt C.W."/>
            <person name="Doktycz M.J."/>
            <person name="Pelletier D.A."/>
        </authorList>
    </citation>
    <scope>NUCLEOTIDE SEQUENCE [LARGE SCALE GENOMIC DNA]</scope>
    <source>
        <strain evidence="2 3">CF314</strain>
    </source>
</reference>
<keyword evidence="1" id="KW-0732">Signal</keyword>
<organism evidence="2 3">
    <name type="scientific">Chryseobacterium populi</name>
    <dbReference type="NCBI Taxonomy" id="1144316"/>
    <lineage>
        <taxon>Bacteria</taxon>
        <taxon>Pseudomonadati</taxon>
        <taxon>Bacteroidota</taxon>
        <taxon>Flavobacteriia</taxon>
        <taxon>Flavobacteriales</taxon>
        <taxon>Weeksellaceae</taxon>
        <taxon>Chryseobacterium group</taxon>
        <taxon>Chryseobacterium</taxon>
    </lineage>
</organism>